<dbReference type="InParanoid" id="A0A5C3NR88"/>
<feature type="non-terminal residue" evidence="3">
    <location>
        <position position="55"/>
    </location>
</feature>
<reference evidence="3 4" key="1">
    <citation type="journal article" date="2019" name="Nat. Ecol. Evol.">
        <title>Megaphylogeny resolves global patterns of mushroom evolution.</title>
        <authorList>
            <person name="Varga T."/>
            <person name="Krizsan K."/>
            <person name="Foldi C."/>
            <person name="Dima B."/>
            <person name="Sanchez-Garcia M."/>
            <person name="Sanchez-Ramirez S."/>
            <person name="Szollosi G.J."/>
            <person name="Szarkandi J.G."/>
            <person name="Papp V."/>
            <person name="Albert L."/>
            <person name="Andreopoulos W."/>
            <person name="Angelini C."/>
            <person name="Antonin V."/>
            <person name="Barry K.W."/>
            <person name="Bougher N.L."/>
            <person name="Buchanan P."/>
            <person name="Buyck B."/>
            <person name="Bense V."/>
            <person name="Catcheside P."/>
            <person name="Chovatia M."/>
            <person name="Cooper J."/>
            <person name="Damon W."/>
            <person name="Desjardin D."/>
            <person name="Finy P."/>
            <person name="Geml J."/>
            <person name="Haridas S."/>
            <person name="Hughes K."/>
            <person name="Justo A."/>
            <person name="Karasinski D."/>
            <person name="Kautmanova I."/>
            <person name="Kiss B."/>
            <person name="Kocsube S."/>
            <person name="Kotiranta H."/>
            <person name="LaButti K.M."/>
            <person name="Lechner B.E."/>
            <person name="Liimatainen K."/>
            <person name="Lipzen A."/>
            <person name="Lukacs Z."/>
            <person name="Mihaltcheva S."/>
            <person name="Morgado L.N."/>
            <person name="Niskanen T."/>
            <person name="Noordeloos M.E."/>
            <person name="Ohm R.A."/>
            <person name="Ortiz-Santana B."/>
            <person name="Ovrebo C."/>
            <person name="Racz N."/>
            <person name="Riley R."/>
            <person name="Savchenko A."/>
            <person name="Shiryaev A."/>
            <person name="Soop K."/>
            <person name="Spirin V."/>
            <person name="Szebenyi C."/>
            <person name="Tomsovsky M."/>
            <person name="Tulloss R.E."/>
            <person name="Uehling J."/>
            <person name="Grigoriev I.V."/>
            <person name="Vagvolgyi C."/>
            <person name="Papp T."/>
            <person name="Martin F.M."/>
            <person name="Miettinen O."/>
            <person name="Hibbett D.S."/>
            <person name="Nagy L.G."/>
        </authorList>
    </citation>
    <scope>NUCLEOTIDE SEQUENCE [LARGE SCALE GENOMIC DNA]</scope>
    <source>
        <strain evidence="3 4">HHB13444</strain>
    </source>
</reference>
<protein>
    <recommendedName>
        <fullName evidence="2">GAG-pre-integrase domain-containing protein</fullName>
    </recommendedName>
</protein>
<dbReference type="EMBL" id="ML212271">
    <property type="protein sequence ID" value="TFK78888.1"/>
    <property type="molecule type" value="Genomic_DNA"/>
</dbReference>
<sequence length="55" mass="5900">HNRLAHLSVDAVLRMVRSGMVEGMSIIGTSKPPKKPCATCLAGKQTRDPIPKQSS</sequence>
<dbReference type="Proteomes" id="UP000308197">
    <property type="component" value="Unassembled WGS sequence"/>
</dbReference>
<dbReference type="InterPro" id="IPR025724">
    <property type="entry name" value="GAG-pre-integrase_dom"/>
</dbReference>
<evidence type="ECO:0000313" key="4">
    <source>
        <dbReference type="Proteomes" id="UP000308197"/>
    </source>
</evidence>
<feature type="non-terminal residue" evidence="3">
    <location>
        <position position="1"/>
    </location>
</feature>
<feature type="domain" description="GAG-pre-integrase" evidence="2">
    <location>
        <begin position="1"/>
        <end position="45"/>
    </location>
</feature>
<feature type="compositionally biased region" description="Basic and acidic residues" evidence="1">
    <location>
        <begin position="45"/>
        <end position="55"/>
    </location>
</feature>
<evidence type="ECO:0000259" key="2">
    <source>
        <dbReference type="Pfam" id="PF13976"/>
    </source>
</evidence>
<dbReference type="AlphaFoldDB" id="A0A5C3NR88"/>
<feature type="region of interest" description="Disordered" evidence="1">
    <location>
        <begin position="27"/>
        <end position="55"/>
    </location>
</feature>
<organism evidence="3 4">
    <name type="scientific">Polyporus arcularius HHB13444</name>
    <dbReference type="NCBI Taxonomy" id="1314778"/>
    <lineage>
        <taxon>Eukaryota</taxon>
        <taxon>Fungi</taxon>
        <taxon>Dikarya</taxon>
        <taxon>Basidiomycota</taxon>
        <taxon>Agaricomycotina</taxon>
        <taxon>Agaricomycetes</taxon>
        <taxon>Polyporales</taxon>
        <taxon>Polyporaceae</taxon>
        <taxon>Polyporus</taxon>
    </lineage>
</organism>
<accession>A0A5C3NR88</accession>
<evidence type="ECO:0000313" key="3">
    <source>
        <dbReference type="EMBL" id="TFK78888.1"/>
    </source>
</evidence>
<dbReference type="Pfam" id="PF13976">
    <property type="entry name" value="gag_pre-integrs"/>
    <property type="match status" value="1"/>
</dbReference>
<evidence type="ECO:0000256" key="1">
    <source>
        <dbReference type="SAM" id="MobiDB-lite"/>
    </source>
</evidence>
<proteinExistence type="predicted"/>
<gene>
    <name evidence="3" type="ORF">K466DRAFT_462818</name>
</gene>
<keyword evidence="4" id="KW-1185">Reference proteome</keyword>
<name>A0A5C3NR88_9APHY</name>